<dbReference type="GO" id="GO:0005886">
    <property type="term" value="C:plasma membrane"/>
    <property type="evidence" value="ECO:0007669"/>
    <property type="project" value="InterPro"/>
</dbReference>
<reference evidence="9 10" key="1">
    <citation type="submission" date="2014-06" db="EMBL/GenBank/DDBJ databases">
        <authorList>
            <person name="Swart Estienne"/>
        </authorList>
    </citation>
    <scope>NUCLEOTIDE SEQUENCE [LARGE SCALE GENOMIC DNA]</scope>
    <source>
        <strain evidence="9 10">130c</strain>
    </source>
</reference>
<dbReference type="OMA" id="DNIYWEV"/>
<feature type="transmembrane region" description="Helical" evidence="7">
    <location>
        <begin position="182"/>
        <end position="199"/>
    </location>
</feature>
<feature type="region of interest" description="Disordered" evidence="6">
    <location>
        <begin position="459"/>
        <end position="483"/>
    </location>
</feature>
<feature type="transmembrane region" description="Helical" evidence="7">
    <location>
        <begin position="281"/>
        <end position="302"/>
    </location>
</feature>
<sequence>MGFGRVEITFIICEAVCILFYGLFTEFNVGTSPKTLASEEDSIKTFMHDKYAMFQDVHVMIFIGFGFLMVFLKNNSWTSIGFNYLIACWAIQITILFRGFWLNVCEHYHDENHKWTNIKLTIQELILADFGAGAVLISFGAILGKCSLFQLWAMATIECFFYALNESICVDIFGVSDIGGSMTIHTFGAYFGLSVALFYQPKLAIRDKNGIGVGNYLSDLISMIGTLFLFAFWPSFNAALGTTGSQQQRTVINTYLSISSSVIASIISSKIIHHGKLEMEIVLNASIAGGVAIGATADMIVLPFGSMVVGFIAGTISSFGFAYLSAILKKAINLHDTCGVHNLHGMPGVIGGLTSAIIASRGGDNFGANYGNQFVVATRSPSEQAGYQLASLALTLGIAITTGLFTGFVTSRQWFQPPSEDYLFDDRFSWENCEIEHEQMAVLQKQMTQSQSKLINNTNTAHKTDQLEDYDDHNIHSRNQINS</sequence>
<dbReference type="InParanoid" id="A0A078B793"/>
<dbReference type="PANTHER" id="PTHR11730">
    <property type="entry name" value="AMMONIUM TRANSPORTER"/>
    <property type="match status" value="1"/>
</dbReference>
<keyword evidence="4 7" id="KW-1133">Transmembrane helix</keyword>
<feature type="transmembrane region" description="Helical" evidence="7">
    <location>
        <begin position="51"/>
        <end position="72"/>
    </location>
</feature>
<dbReference type="Gene3D" id="1.10.3430.10">
    <property type="entry name" value="Ammonium transporter AmtB like domains"/>
    <property type="match status" value="1"/>
</dbReference>
<comment type="subcellular location">
    <subcellularLocation>
        <location evidence="1">Membrane</location>
        <topology evidence="1">Multi-pass membrane protein</topology>
    </subcellularLocation>
</comment>
<feature type="domain" description="Ammonium transporter AmtB-like" evidence="8">
    <location>
        <begin position="44"/>
        <end position="411"/>
    </location>
</feature>
<dbReference type="InterPro" id="IPR002229">
    <property type="entry name" value="RhesusRHD"/>
</dbReference>
<dbReference type="AlphaFoldDB" id="A0A078B793"/>
<feature type="transmembrane region" description="Helical" evidence="7">
    <location>
        <begin position="220"/>
        <end position="240"/>
    </location>
</feature>
<dbReference type="GO" id="GO:0008519">
    <property type="term" value="F:ammonium channel activity"/>
    <property type="evidence" value="ECO:0007669"/>
    <property type="project" value="InterPro"/>
</dbReference>
<evidence type="ECO:0000259" key="8">
    <source>
        <dbReference type="Pfam" id="PF00909"/>
    </source>
</evidence>
<comment type="similarity">
    <text evidence="2">Belongs to the ammonium transporter (TC 2.A.49) family. Rh subfamily.</text>
</comment>
<dbReference type="Proteomes" id="UP000039865">
    <property type="component" value="Unassembled WGS sequence"/>
</dbReference>
<name>A0A078B793_STYLE</name>
<evidence type="ECO:0000313" key="10">
    <source>
        <dbReference type="Proteomes" id="UP000039865"/>
    </source>
</evidence>
<dbReference type="PRINTS" id="PR00342">
    <property type="entry name" value="RHESUSRHD"/>
</dbReference>
<feature type="transmembrane region" description="Helical" evidence="7">
    <location>
        <begin position="84"/>
        <end position="104"/>
    </location>
</feature>
<dbReference type="InterPro" id="IPR029020">
    <property type="entry name" value="Ammonium/urea_transptr"/>
</dbReference>
<evidence type="ECO:0000256" key="4">
    <source>
        <dbReference type="ARBA" id="ARBA00022989"/>
    </source>
</evidence>
<keyword evidence="3 7" id="KW-0812">Transmembrane</keyword>
<evidence type="ECO:0000313" key="9">
    <source>
        <dbReference type="EMBL" id="CDW89423.1"/>
    </source>
</evidence>
<proteinExistence type="inferred from homology"/>
<evidence type="ECO:0000256" key="3">
    <source>
        <dbReference type="ARBA" id="ARBA00022692"/>
    </source>
</evidence>
<feature type="transmembrane region" description="Helical" evidence="7">
    <location>
        <begin position="308"/>
        <end position="328"/>
    </location>
</feature>
<accession>A0A078B793</accession>
<gene>
    <name evidence="9" type="primary">Contig7256.g7758</name>
    <name evidence="9" type="ORF">STYLEM_18556</name>
</gene>
<dbReference type="Pfam" id="PF00909">
    <property type="entry name" value="Ammonium_transp"/>
    <property type="match status" value="1"/>
</dbReference>
<evidence type="ECO:0000256" key="5">
    <source>
        <dbReference type="ARBA" id="ARBA00023136"/>
    </source>
</evidence>
<dbReference type="OrthoDB" id="311277at2759"/>
<feature type="transmembrane region" description="Helical" evidence="7">
    <location>
        <begin position="6"/>
        <end position="24"/>
    </location>
</feature>
<keyword evidence="5 7" id="KW-0472">Membrane</keyword>
<evidence type="ECO:0000256" key="1">
    <source>
        <dbReference type="ARBA" id="ARBA00004141"/>
    </source>
</evidence>
<feature type="transmembrane region" description="Helical" evidence="7">
    <location>
        <begin position="125"/>
        <end position="144"/>
    </location>
</feature>
<dbReference type="GO" id="GO:0097272">
    <property type="term" value="P:ammonium homeostasis"/>
    <property type="evidence" value="ECO:0007669"/>
    <property type="project" value="TreeGrafter"/>
</dbReference>
<protein>
    <submittedName>
        <fullName evidence="9">Rh type b glycoprotein</fullName>
    </submittedName>
</protein>
<feature type="transmembrane region" description="Helical" evidence="7">
    <location>
        <begin position="252"/>
        <end position="269"/>
    </location>
</feature>
<keyword evidence="10" id="KW-1185">Reference proteome</keyword>
<feature type="transmembrane region" description="Helical" evidence="7">
    <location>
        <begin position="389"/>
        <end position="409"/>
    </location>
</feature>
<evidence type="ECO:0000256" key="2">
    <source>
        <dbReference type="ARBA" id="ARBA00011036"/>
    </source>
</evidence>
<dbReference type="SUPFAM" id="SSF111352">
    <property type="entry name" value="Ammonium transporter"/>
    <property type="match status" value="1"/>
</dbReference>
<evidence type="ECO:0000256" key="6">
    <source>
        <dbReference type="SAM" id="MobiDB-lite"/>
    </source>
</evidence>
<dbReference type="InterPro" id="IPR024041">
    <property type="entry name" value="NH4_transpt_AmtB-like_dom"/>
</dbReference>
<organism evidence="9 10">
    <name type="scientific">Stylonychia lemnae</name>
    <name type="common">Ciliate</name>
    <dbReference type="NCBI Taxonomy" id="5949"/>
    <lineage>
        <taxon>Eukaryota</taxon>
        <taxon>Sar</taxon>
        <taxon>Alveolata</taxon>
        <taxon>Ciliophora</taxon>
        <taxon>Intramacronucleata</taxon>
        <taxon>Spirotrichea</taxon>
        <taxon>Stichotrichia</taxon>
        <taxon>Sporadotrichida</taxon>
        <taxon>Oxytrichidae</taxon>
        <taxon>Stylonychinae</taxon>
        <taxon>Stylonychia</taxon>
    </lineage>
</organism>
<dbReference type="EMBL" id="CCKQ01017531">
    <property type="protein sequence ID" value="CDW89423.1"/>
    <property type="molecule type" value="Genomic_DNA"/>
</dbReference>
<evidence type="ECO:0000256" key="7">
    <source>
        <dbReference type="SAM" id="Phobius"/>
    </source>
</evidence>
<dbReference type="PANTHER" id="PTHR11730:SF60">
    <property type="entry name" value="RH50, ISOFORM D"/>
    <property type="match status" value="1"/>
</dbReference>